<evidence type="ECO:0000313" key="2">
    <source>
        <dbReference type="EnsemblPlants" id="PGSC0003DMT400093198"/>
    </source>
</evidence>
<protein>
    <submittedName>
        <fullName evidence="2">Uncharacterized protein</fullName>
    </submittedName>
</protein>
<name>M1DRF9_SOLTU</name>
<organism evidence="2 3">
    <name type="scientific">Solanum tuberosum</name>
    <name type="common">Potato</name>
    <dbReference type="NCBI Taxonomy" id="4113"/>
    <lineage>
        <taxon>Eukaryota</taxon>
        <taxon>Viridiplantae</taxon>
        <taxon>Streptophyta</taxon>
        <taxon>Embryophyta</taxon>
        <taxon>Tracheophyta</taxon>
        <taxon>Spermatophyta</taxon>
        <taxon>Magnoliopsida</taxon>
        <taxon>eudicotyledons</taxon>
        <taxon>Gunneridae</taxon>
        <taxon>Pentapetalae</taxon>
        <taxon>asterids</taxon>
        <taxon>lamiids</taxon>
        <taxon>Solanales</taxon>
        <taxon>Solanaceae</taxon>
        <taxon>Solanoideae</taxon>
        <taxon>Solaneae</taxon>
        <taxon>Solanum</taxon>
    </lineage>
</organism>
<accession>M1DRF9</accession>
<dbReference type="HOGENOM" id="CLU_029307_8_0_1"/>
<dbReference type="InParanoid" id="M1DRF9"/>
<proteinExistence type="predicted"/>
<dbReference type="AlphaFoldDB" id="M1DRF9"/>
<evidence type="ECO:0000313" key="3">
    <source>
        <dbReference type="Proteomes" id="UP000011115"/>
    </source>
</evidence>
<dbReference type="Proteomes" id="UP000011115">
    <property type="component" value="Unassembled WGS sequence"/>
</dbReference>
<keyword evidence="3" id="KW-1185">Reference proteome</keyword>
<reference evidence="2" key="2">
    <citation type="submission" date="2015-06" db="UniProtKB">
        <authorList>
            <consortium name="EnsemblPlants"/>
        </authorList>
    </citation>
    <scope>IDENTIFICATION</scope>
    <source>
        <strain evidence="2">DM1-3 516 R44</strain>
    </source>
</reference>
<sequence>MVPTNINEPSQKKAKRITINEGGSRPSQKRKQDLLPGDKGKRKKHIARKGSAIEPDFSEPEDEQPLIHRQNRLRDRPQSTPIRVTSAATPPTTESMPNLAPPSVAPSLPVAPPPPRLLNRLKDDGLRTILE</sequence>
<feature type="compositionally biased region" description="Pro residues" evidence="1">
    <location>
        <begin position="99"/>
        <end position="116"/>
    </location>
</feature>
<feature type="compositionally biased region" description="Basic and acidic residues" evidence="1">
    <location>
        <begin position="120"/>
        <end position="131"/>
    </location>
</feature>
<dbReference type="PaxDb" id="4113-PGSC0003DMT400093198"/>
<dbReference type="Gramene" id="PGSC0003DMT400093198">
    <property type="protein sequence ID" value="PGSC0003DMT400093198"/>
    <property type="gene ID" value="PGSC0003DMG400042769"/>
</dbReference>
<reference evidence="3" key="1">
    <citation type="journal article" date="2011" name="Nature">
        <title>Genome sequence and analysis of the tuber crop potato.</title>
        <authorList>
            <consortium name="The Potato Genome Sequencing Consortium"/>
        </authorList>
    </citation>
    <scope>NUCLEOTIDE SEQUENCE [LARGE SCALE GENOMIC DNA]</scope>
    <source>
        <strain evidence="3">cv. DM1-3 516 R44</strain>
    </source>
</reference>
<feature type="region of interest" description="Disordered" evidence="1">
    <location>
        <begin position="1"/>
        <end position="131"/>
    </location>
</feature>
<feature type="compositionally biased region" description="Basic and acidic residues" evidence="1">
    <location>
        <begin position="30"/>
        <end position="39"/>
    </location>
</feature>
<evidence type="ECO:0000256" key="1">
    <source>
        <dbReference type="SAM" id="MobiDB-lite"/>
    </source>
</evidence>
<feature type="compositionally biased region" description="Polar residues" evidence="1">
    <location>
        <begin position="78"/>
        <end position="96"/>
    </location>
</feature>
<dbReference type="EnsemblPlants" id="PGSC0003DMT400093198">
    <property type="protein sequence ID" value="PGSC0003DMT400093198"/>
    <property type="gene ID" value="PGSC0003DMG400042769"/>
</dbReference>